<dbReference type="InterPro" id="IPR027417">
    <property type="entry name" value="P-loop_NTPase"/>
</dbReference>
<proteinExistence type="predicted"/>
<dbReference type="InterPro" id="IPR015946">
    <property type="entry name" value="KH_dom-like_a/b"/>
</dbReference>
<feature type="domain" description="G" evidence="4">
    <location>
        <begin position="10"/>
        <end position="166"/>
    </location>
</feature>
<dbReference type="Pfam" id="PF14714">
    <property type="entry name" value="KH_dom-like"/>
    <property type="match status" value="1"/>
</dbReference>
<evidence type="ECO:0000256" key="3">
    <source>
        <dbReference type="SAM" id="MobiDB-lite"/>
    </source>
</evidence>
<dbReference type="Proteomes" id="UP001363151">
    <property type="component" value="Unassembled WGS sequence"/>
</dbReference>
<evidence type="ECO:0000256" key="1">
    <source>
        <dbReference type="ARBA" id="ARBA00022741"/>
    </source>
</evidence>
<dbReference type="Gene3D" id="3.30.300.20">
    <property type="match status" value="1"/>
</dbReference>
<name>A0ABR1G7A4_AURAN</name>
<feature type="compositionally biased region" description="Basic and acidic residues" evidence="3">
    <location>
        <begin position="347"/>
        <end position="357"/>
    </location>
</feature>
<feature type="region of interest" description="Disordered" evidence="3">
    <location>
        <begin position="32"/>
        <end position="67"/>
    </location>
</feature>
<evidence type="ECO:0000259" key="4">
    <source>
        <dbReference type="Pfam" id="PF01926"/>
    </source>
</evidence>
<dbReference type="EMBL" id="JBBJCI010000083">
    <property type="protein sequence ID" value="KAK7249033.1"/>
    <property type="molecule type" value="Genomic_DNA"/>
</dbReference>
<feature type="compositionally biased region" description="Basic residues" evidence="3">
    <location>
        <begin position="336"/>
        <end position="346"/>
    </location>
</feature>
<dbReference type="PANTHER" id="PTHR43834:SF6">
    <property type="entry name" value="GTPASE DER"/>
    <property type="match status" value="1"/>
</dbReference>
<evidence type="ECO:0000313" key="7">
    <source>
        <dbReference type="Proteomes" id="UP001363151"/>
    </source>
</evidence>
<keyword evidence="7" id="KW-1185">Reference proteome</keyword>
<organism evidence="6 7">
    <name type="scientific">Aureococcus anophagefferens</name>
    <name type="common">Harmful bloom alga</name>
    <dbReference type="NCBI Taxonomy" id="44056"/>
    <lineage>
        <taxon>Eukaryota</taxon>
        <taxon>Sar</taxon>
        <taxon>Stramenopiles</taxon>
        <taxon>Ochrophyta</taxon>
        <taxon>Pelagophyceae</taxon>
        <taxon>Pelagomonadales</taxon>
        <taxon>Pelagomonadaceae</taxon>
        <taxon>Aureococcus</taxon>
    </lineage>
</organism>
<dbReference type="Pfam" id="PF01926">
    <property type="entry name" value="MMR_HSR1"/>
    <property type="match status" value="1"/>
</dbReference>
<sequence>MRATRLLRFQVAIVGRPNVGKSTLFNALRDVRSARERPAPGAATPTGKKSRQHRLPPAAQLTSPVARTTRDVRSRAGRLGDLRFEVVDTAGLEVGDGAFRSAPPQRGAFPGMPAVLRDLTAGCVANADVALVVLDGAAGATGDDHDVARWLRSAAGDVPRLVLFNKMENDRQVAAADLAFAETLAAPRRCPSTRARAGGAVLAGRGANAPSGDAARATAKDVEDGLRRSELRFLFDATDAPIAHDANVAKRISTGALNTWFRDFRRGPRGEAFAAVRYLAQVGHAPPTFALFGRNLDAKLKPKIRGALAAAIGADFGFRGARVALILRGGGARARSAPRRGSARHRAAPEERGDGGGRPRRKGR</sequence>
<comment type="caution">
    <text evidence="6">The sequence shown here is derived from an EMBL/GenBank/DDBJ whole genome shotgun (WGS) entry which is preliminary data.</text>
</comment>
<accession>A0ABR1G7A4</accession>
<evidence type="ECO:0000259" key="5">
    <source>
        <dbReference type="Pfam" id="PF14714"/>
    </source>
</evidence>
<evidence type="ECO:0000256" key="2">
    <source>
        <dbReference type="ARBA" id="ARBA00023134"/>
    </source>
</evidence>
<dbReference type="InterPro" id="IPR006073">
    <property type="entry name" value="GTP-bd"/>
</dbReference>
<evidence type="ECO:0000313" key="6">
    <source>
        <dbReference type="EMBL" id="KAK7249033.1"/>
    </source>
</evidence>
<dbReference type="Gene3D" id="3.40.50.300">
    <property type="entry name" value="P-loop containing nucleotide triphosphate hydrolases"/>
    <property type="match status" value="1"/>
</dbReference>
<dbReference type="InterPro" id="IPR032859">
    <property type="entry name" value="KH_dom-like"/>
</dbReference>
<feature type="region of interest" description="Disordered" evidence="3">
    <location>
        <begin position="333"/>
        <end position="364"/>
    </location>
</feature>
<reference evidence="6 7" key="1">
    <citation type="submission" date="2024-03" db="EMBL/GenBank/DDBJ databases">
        <title>Aureococcus anophagefferens CCMP1851 and Kratosvirus quantuckense: Draft genome of a second virus-susceptible host strain in the model system.</title>
        <authorList>
            <person name="Chase E."/>
            <person name="Truchon A.R."/>
            <person name="Schepens W."/>
            <person name="Wilhelm S.W."/>
        </authorList>
    </citation>
    <scope>NUCLEOTIDE SEQUENCE [LARGE SCALE GENOMIC DNA]</scope>
    <source>
        <strain evidence="6 7">CCMP1851</strain>
    </source>
</reference>
<keyword evidence="2" id="KW-0342">GTP-binding</keyword>
<gene>
    <name evidence="6" type="ORF">SO694_00044021</name>
</gene>
<dbReference type="PANTHER" id="PTHR43834">
    <property type="entry name" value="GTPASE DER"/>
    <property type="match status" value="1"/>
</dbReference>
<keyword evidence="1" id="KW-0547">Nucleotide-binding</keyword>
<dbReference type="PRINTS" id="PR00326">
    <property type="entry name" value="GTP1OBG"/>
</dbReference>
<feature type="domain" description="GTPase Der C-terminal KH-domain-like" evidence="5">
    <location>
        <begin position="251"/>
        <end position="328"/>
    </location>
</feature>
<dbReference type="SUPFAM" id="SSF52540">
    <property type="entry name" value="P-loop containing nucleoside triphosphate hydrolases"/>
    <property type="match status" value="1"/>
</dbReference>
<protein>
    <submittedName>
        <fullName evidence="6">GTP binding protein</fullName>
    </submittedName>
</protein>